<sequence length="76" mass="7730">MHEPAGAPAQRQSGWCGPTGAPPRVCDPGTTAGAPAPGPRGRPPRPGPPGPGPRPEGSPRTAARRSPAGKCRRPRR</sequence>
<comment type="caution">
    <text evidence="2">The sequence shown here is derived from an EMBL/GenBank/DDBJ whole genome shotgun (WGS) entry which is preliminary data.</text>
</comment>
<organism evidence="2 3">
    <name type="scientific">Symbiobacterium thermophilum</name>
    <dbReference type="NCBI Taxonomy" id="2734"/>
    <lineage>
        <taxon>Bacteria</taxon>
        <taxon>Bacillati</taxon>
        <taxon>Bacillota</taxon>
        <taxon>Clostridia</taxon>
        <taxon>Eubacteriales</taxon>
        <taxon>Symbiobacteriaceae</taxon>
        <taxon>Symbiobacterium</taxon>
    </lineage>
</organism>
<reference evidence="2" key="1">
    <citation type="submission" date="2017-11" db="EMBL/GenBank/DDBJ databases">
        <title>Three new genomes from thermophilic consortium.</title>
        <authorList>
            <person name="Quaggio R."/>
            <person name="Amgarten D."/>
            <person name="Setubal J.C."/>
        </authorList>
    </citation>
    <scope>NUCLEOTIDE SEQUENCE</scope>
    <source>
        <strain evidence="2">ZCTH01-B2</strain>
    </source>
</reference>
<accession>A0A953I3F4</accession>
<evidence type="ECO:0000313" key="3">
    <source>
        <dbReference type="Proteomes" id="UP000732377"/>
    </source>
</evidence>
<dbReference type="EMBL" id="PIUK01000218">
    <property type="protein sequence ID" value="MBY6277667.1"/>
    <property type="molecule type" value="Genomic_DNA"/>
</dbReference>
<dbReference type="AlphaFoldDB" id="A0A953I3F4"/>
<feature type="compositionally biased region" description="Pro residues" evidence="1">
    <location>
        <begin position="36"/>
        <end position="56"/>
    </location>
</feature>
<evidence type="ECO:0000313" key="2">
    <source>
        <dbReference type="EMBL" id="MBY6277667.1"/>
    </source>
</evidence>
<evidence type="ECO:0000256" key="1">
    <source>
        <dbReference type="SAM" id="MobiDB-lite"/>
    </source>
</evidence>
<name>A0A953I3F4_SYMTR</name>
<feature type="region of interest" description="Disordered" evidence="1">
    <location>
        <begin position="1"/>
        <end position="76"/>
    </location>
</feature>
<gene>
    <name evidence="2" type="ORF">CWE10_15950</name>
</gene>
<proteinExistence type="predicted"/>
<dbReference type="Proteomes" id="UP000732377">
    <property type="component" value="Unassembled WGS sequence"/>
</dbReference>
<protein>
    <submittedName>
        <fullName evidence="2">Uncharacterized protein</fullName>
    </submittedName>
</protein>